<keyword evidence="7" id="KW-0496">Mitochondrion</keyword>
<keyword evidence="9" id="KW-0066">ATP synthesis</keyword>
<comment type="similarity">
    <text evidence="2">Belongs to the ATPase g subunit family.</text>
</comment>
<dbReference type="Pfam" id="PF04718">
    <property type="entry name" value="ATP-synt_G"/>
    <property type="match status" value="1"/>
</dbReference>
<keyword evidence="6" id="KW-0406">Ion transport</keyword>
<keyword evidence="8" id="KW-0472">Membrane</keyword>
<evidence type="ECO:0000256" key="7">
    <source>
        <dbReference type="ARBA" id="ARBA00023128"/>
    </source>
</evidence>
<feature type="compositionally biased region" description="Polar residues" evidence="10">
    <location>
        <begin position="1"/>
        <end position="10"/>
    </location>
</feature>
<dbReference type="EMBL" id="JAODAN010000001">
    <property type="protein sequence ID" value="KAK1927887.1"/>
    <property type="molecule type" value="Genomic_DNA"/>
</dbReference>
<organism evidence="11 12">
    <name type="scientific">Papiliotrema laurentii</name>
    <name type="common">Cryptococcus laurentii</name>
    <dbReference type="NCBI Taxonomy" id="5418"/>
    <lineage>
        <taxon>Eukaryota</taxon>
        <taxon>Fungi</taxon>
        <taxon>Dikarya</taxon>
        <taxon>Basidiomycota</taxon>
        <taxon>Agaricomycotina</taxon>
        <taxon>Tremellomycetes</taxon>
        <taxon>Tremellales</taxon>
        <taxon>Rhynchogastremaceae</taxon>
        <taxon>Papiliotrema</taxon>
    </lineage>
</organism>
<evidence type="ECO:0000256" key="6">
    <source>
        <dbReference type="ARBA" id="ARBA00023065"/>
    </source>
</evidence>
<evidence type="ECO:0000256" key="9">
    <source>
        <dbReference type="ARBA" id="ARBA00023310"/>
    </source>
</evidence>
<dbReference type="GO" id="GO:0031966">
    <property type="term" value="C:mitochondrial membrane"/>
    <property type="evidence" value="ECO:0007669"/>
    <property type="project" value="UniProtKB-SubCell"/>
</dbReference>
<comment type="caution">
    <text evidence="11">The sequence shown here is derived from an EMBL/GenBank/DDBJ whole genome shotgun (WGS) entry which is preliminary data.</text>
</comment>
<dbReference type="GO" id="GO:0015986">
    <property type="term" value="P:proton motive force-driven ATP synthesis"/>
    <property type="evidence" value="ECO:0007669"/>
    <property type="project" value="InterPro"/>
</dbReference>
<keyword evidence="4" id="KW-0138">CF(0)</keyword>
<feature type="region of interest" description="Disordered" evidence="10">
    <location>
        <begin position="1"/>
        <end position="35"/>
    </location>
</feature>
<comment type="subcellular location">
    <subcellularLocation>
        <location evidence="1">Mitochondrion membrane</location>
    </subcellularLocation>
</comment>
<evidence type="ECO:0000256" key="8">
    <source>
        <dbReference type="ARBA" id="ARBA00023136"/>
    </source>
</evidence>
<evidence type="ECO:0000256" key="3">
    <source>
        <dbReference type="ARBA" id="ARBA00022448"/>
    </source>
</evidence>
<keyword evidence="3" id="KW-0813">Transport</keyword>
<protein>
    <submittedName>
        <fullName evidence="11">Mitochondrial ATP synthase g subunit-domain-containing protein</fullName>
    </submittedName>
</protein>
<evidence type="ECO:0000313" key="12">
    <source>
        <dbReference type="Proteomes" id="UP001182556"/>
    </source>
</evidence>
<dbReference type="AlphaFoldDB" id="A0AAD9FX36"/>
<evidence type="ECO:0000256" key="5">
    <source>
        <dbReference type="ARBA" id="ARBA00022781"/>
    </source>
</evidence>
<dbReference type="InterPro" id="IPR006808">
    <property type="entry name" value="ATP_synth_F0_gsu_mt"/>
</dbReference>
<evidence type="ECO:0000313" key="11">
    <source>
        <dbReference type="EMBL" id="KAK1927887.1"/>
    </source>
</evidence>
<dbReference type="GO" id="GO:0015078">
    <property type="term" value="F:proton transmembrane transporter activity"/>
    <property type="evidence" value="ECO:0007669"/>
    <property type="project" value="InterPro"/>
</dbReference>
<evidence type="ECO:0000256" key="2">
    <source>
        <dbReference type="ARBA" id="ARBA00005699"/>
    </source>
</evidence>
<sequence>MRSVLQSLRQSGLRGVRFNSSSSSNPAQNPQVQKAVENAQKALAQTSAAVRRVAGPVGDKVGNALGGYREPLVYNAKVAGSLLRQVYQAEKLAFPTSLSTWARAYAEIYGKASHAGWWKETLKNGTWAGVGIAALEAYGIFSIGEIIGRRNLVGYNLKE</sequence>
<reference evidence="11" key="1">
    <citation type="submission" date="2023-02" db="EMBL/GenBank/DDBJ databases">
        <title>Identification and recombinant expression of a fungal hydrolase from Papiliotrema laurentii that hydrolyzes apple cutin and clears colloidal polyester polyurethane.</title>
        <authorList>
            <consortium name="DOE Joint Genome Institute"/>
            <person name="Roman V.A."/>
            <person name="Bojanowski C."/>
            <person name="Crable B.R."/>
            <person name="Wagner D.N."/>
            <person name="Hung C.S."/>
            <person name="Nadeau L.J."/>
            <person name="Schratz L."/>
            <person name="Haridas S."/>
            <person name="Pangilinan J."/>
            <person name="Lipzen A."/>
            <person name="Na H."/>
            <person name="Yan M."/>
            <person name="Ng V."/>
            <person name="Grigoriev I.V."/>
            <person name="Spatafora J.W."/>
            <person name="Barlow D."/>
            <person name="Biffinger J."/>
            <person name="Kelley-Loughnane N."/>
            <person name="Varaljay V.A."/>
            <person name="Crookes-Goodson W.J."/>
        </authorList>
    </citation>
    <scope>NUCLEOTIDE SEQUENCE</scope>
    <source>
        <strain evidence="11">5307AH</strain>
    </source>
</reference>
<keyword evidence="12" id="KW-1185">Reference proteome</keyword>
<dbReference type="GO" id="GO:0045259">
    <property type="term" value="C:proton-transporting ATP synthase complex"/>
    <property type="evidence" value="ECO:0007669"/>
    <property type="project" value="UniProtKB-KW"/>
</dbReference>
<proteinExistence type="inferred from homology"/>
<accession>A0AAD9FX36</accession>
<keyword evidence="5" id="KW-0375">Hydrogen ion transport</keyword>
<gene>
    <name evidence="11" type="ORF">DB88DRAFT_479678</name>
</gene>
<name>A0AAD9FX36_PAPLA</name>
<evidence type="ECO:0000256" key="1">
    <source>
        <dbReference type="ARBA" id="ARBA00004325"/>
    </source>
</evidence>
<dbReference type="Proteomes" id="UP001182556">
    <property type="component" value="Unassembled WGS sequence"/>
</dbReference>
<evidence type="ECO:0000256" key="10">
    <source>
        <dbReference type="SAM" id="MobiDB-lite"/>
    </source>
</evidence>
<evidence type="ECO:0000256" key="4">
    <source>
        <dbReference type="ARBA" id="ARBA00022547"/>
    </source>
</evidence>